<organism evidence="1 2">
    <name type="scientific">Coxiella burnetii (strain Dugway 5J108-111)</name>
    <dbReference type="NCBI Taxonomy" id="434922"/>
    <lineage>
        <taxon>Bacteria</taxon>
        <taxon>Pseudomonadati</taxon>
        <taxon>Pseudomonadota</taxon>
        <taxon>Gammaproteobacteria</taxon>
        <taxon>Legionellales</taxon>
        <taxon>Coxiellaceae</taxon>
        <taxon>Coxiella</taxon>
    </lineage>
</organism>
<evidence type="ECO:0000313" key="2">
    <source>
        <dbReference type="Proteomes" id="UP000008555"/>
    </source>
</evidence>
<dbReference type="EMBL" id="CP000733">
    <property type="protein sequence ID" value="ACI23123.1"/>
    <property type="molecule type" value="Genomic_DNA"/>
</dbReference>
<dbReference type="AlphaFoldDB" id="B5XHA3"/>
<evidence type="ECO:0000313" key="1">
    <source>
        <dbReference type="EMBL" id="ACI23123.1"/>
    </source>
</evidence>
<name>B5XHA3_COXBN</name>
<gene>
    <name evidence="1" type="ORF">CBUD_0725a</name>
</gene>
<accession>B5XHA3</accession>
<dbReference type="KEGG" id="cbd:CBUD_0725a"/>
<protein>
    <submittedName>
        <fullName evidence="1">Uncharacterized protein</fullName>
    </submittedName>
</protein>
<dbReference type="Proteomes" id="UP000008555">
    <property type="component" value="Chromosome"/>
</dbReference>
<sequence length="35" mass="4320">MIALRDRQKIKTVKMQEFYNYPHLITENWGVFHVL</sequence>
<reference evidence="1 2" key="1">
    <citation type="journal article" date="2009" name="Infect. Immun.">
        <title>Comparative genomics reveal extensive transposon-mediated genomic plasticity and diversity among potential effector proteins within the genus Coxiella.</title>
        <authorList>
            <person name="Beare P.A."/>
            <person name="Unsworth N."/>
            <person name="Andoh M."/>
            <person name="Voth D.E."/>
            <person name="Omsland A."/>
            <person name="Gilk S.D."/>
            <person name="Williams K.P."/>
            <person name="Sobral B.W."/>
            <person name="Kupko J.J.III."/>
            <person name="Porcella S.F."/>
            <person name="Samuel J.E."/>
            <person name="Heinzen R.A."/>
        </authorList>
    </citation>
    <scope>NUCLEOTIDE SEQUENCE [LARGE SCALE GENOMIC DNA]</scope>
    <source>
        <strain evidence="1 2">Dugway 5J108-111</strain>
    </source>
</reference>
<proteinExistence type="predicted"/>
<dbReference type="HOGENOM" id="CLU_3364487_0_0_6"/>